<proteinExistence type="predicted"/>
<protein>
    <submittedName>
        <fullName evidence="2">Uncharacterized protein</fullName>
    </submittedName>
</protein>
<comment type="caution">
    <text evidence="2">The sequence shown here is derived from an EMBL/GenBank/DDBJ whole genome shotgun (WGS) entry which is preliminary data.</text>
</comment>
<feature type="transmembrane region" description="Helical" evidence="1">
    <location>
        <begin position="6"/>
        <end position="23"/>
    </location>
</feature>
<dbReference type="AlphaFoldDB" id="A0A166GZT8"/>
<dbReference type="EMBL" id="LNRQ01000001">
    <property type="protein sequence ID" value="KZN09547.1"/>
    <property type="molecule type" value="Genomic_DNA"/>
</dbReference>
<accession>A0A166GZT8</accession>
<evidence type="ECO:0000313" key="2">
    <source>
        <dbReference type="EMBL" id="KZN09547.1"/>
    </source>
</evidence>
<name>A0A166GZT8_DAUCS</name>
<sequence length="62" mass="7289">MINYVKKSCWSLLGVIYGLFYLFRRQRRKTLMLKGRSNLHKIMSSTELVNPKVTNRLSGFHG</sequence>
<gene>
    <name evidence="2" type="ORF">DCAR_002203</name>
</gene>
<reference evidence="2" key="1">
    <citation type="journal article" date="2016" name="Nat. Genet.">
        <title>A high-quality carrot genome assembly provides new insights into carotenoid accumulation and asterid genome evolution.</title>
        <authorList>
            <person name="Iorizzo M."/>
            <person name="Ellison S."/>
            <person name="Senalik D."/>
            <person name="Zeng P."/>
            <person name="Satapoomin P."/>
            <person name="Huang J."/>
            <person name="Bowman M."/>
            <person name="Iovene M."/>
            <person name="Sanseverino W."/>
            <person name="Cavagnaro P."/>
            <person name="Yildiz M."/>
            <person name="Macko-Podgorni A."/>
            <person name="Moranska E."/>
            <person name="Grzebelus E."/>
            <person name="Grzebelus D."/>
            <person name="Ashrafi H."/>
            <person name="Zheng Z."/>
            <person name="Cheng S."/>
            <person name="Spooner D."/>
            <person name="Van Deynze A."/>
            <person name="Simon P."/>
        </authorList>
    </citation>
    <scope>NUCLEOTIDE SEQUENCE [LARGE SCALE GENOMIC DNA]</scope>
    <source>
        <tissue evidence="2">Leaf</tissue>
    </source>
</reference>
<keyword evidence="1" id="KW-0472">Membrane</keyword>
<evidence type="ECO:0000256" key="1">
    <source>
        <dbReference type="SAM" id="Phobius"/>
    </source>
</evidence>
<dbReference type="Gramene" id="KZN09547">
    <property type="protein sequence ID" value="KZN09547"/>
    <property type="gene ID" value="DCAR_002203"/>
</dbReference>
<organism evidence="2">
    <name type="scientific">Daucus carota subsp. sativus</name>
    <name type="common">Carrot</name>
    <dbReference type="NCBI Taxonomy" id="79200"/>
    <lineage>
        <taxon>Eukaryota</taxon>
        <taxon>Viridiplantae</taxon>
        <taxon>Streptophyta</taxon>
        <taxon>Embryophyta</taxon>
        <taxon>Tracheophyta</taxon>
        <taxon>Spermatophyta</taxon>
        <taxon>Magnoliopsida</taxon>
        <taxon>eudicotyledons</taxon>
        <taxon>Gunneridae</taxon>
        <taxon>Pentapetalae</taxon>
        <taxon>asterids</taxon>
        <taxon>campanulids</taxon>
        <taxon>Apiales</taxon>
        <taxon>Apiaceae</taxon>
        <taxon>Apioideae</taxon>
        <taxon>Scandiceae</taxon>
        <taxon>Daucinae</taxon>
        <taxon>Daucus</taxon>
        <taxon>Daucus sect. Daucus</taxon>
    </lineage>
</organism>
<keyword evidence="1" id="KW-1133">Transmembrane helix</keyword>
<keyword evidence="1" id="KW-0812">Transmembrane</keyword>